<feature type="transmembrane region" description="Helical" evidence="1">
    <location>
        <begin position="7"/>
        <end position="29"/>
    </location>
</feature>
<reference evidence="2 3" key="1">
    <citation type="submission" date="2019-03" db="EMBL/GenBank/DDBJ databases">
        <title>Genomic Encyclopedia of Type Strains, Phase IV (KMG-IV): sequencing the most valuable type-strain genomes for metagenomic binning, comparative biology and taxonomic classification.</title>
        <authorList>
            <person name="Goeker M."/>
        </authorList>
    </citation>
    <scope>NUCLEOTIDE SEQUENCE [LARGE SCALE GENOMIC DNA]</scope>
    <source>
        <strain evidence="2 3">DSM 100451</strain>
    </source>
</reference>
<proteinExistence type="predicted"/>
<name>A0A4R1QQA1_9FIRM</name>
<keyword evidence="1" id="KW-0812">Transmembrane</keyword>
<dbReference type="EMBL" id="SLUM01000039">
    <property type="protein sequence ID" value="TCL52934.1"/>
    <property type="molecule type" value="Genomic_DNA"/>
</dbReference>
<evidence type="ECO:0000313" key="3">
    <source>
        <dbReference type="Proteomes" id="UP000295184"/>
    </source>
</evidence>
<dbReference type="Proteomes" id="UP000295184">
    <property type="component" value="Unassembled WGS sequence"/>
</dbReference>
<comment type="caution">
    <text evidence="2">The sequence shown here is derived from an EMBL/GenBank/DDBJ whole genome shotgun (WGS) entry which is preliminary data.</text>
</comment>
<evidence type="ECO:0000313" key="2">
    <source>
        <dbReference type="EMBL" id="TCL52934.1"/>
    </source>
</evidence>
<sequence length="34" mass="3789">MFREHLTAGYLLGFLLIVAVIFIAGAVFWSTALF</sequence>
<dbReference type="AlphaFoldDB" id="A0A4R1QQA1"/>
<evidence type="ECO:0000256" key="1">
    <source>
        <dbReference type="SAM" id="Phobius"/>
    </source>
</evidence>
<keyword evidence="1" id="KW-0472">Membrane</keyword>
<keyword evidence="1" id="KW-1133">Transmembrane helix</keyword>
<organism evidence="2 3">
    <name type="scientific">Allofournierella massiliensis</name>
    <dbReference type="NCBI Taxonomy" id="1650663"/>
    <lineage>
        <taxon>Bacteria</taxon>
        <taxon>Bacillati</taxon>
        <taxon>Bacillota</taxon>
        <taxon>Clostridia</taxon>
        <taxon>Eubacteriales</taxon>
        <taxon>Oscillospiraceae</taxon>
        <taxon>Allofournierella</taxon>
    </lineage>
</organism>
<protein>
    <submittedName>
        <fullName evidence="2">Uncharacterized protein</fullName>
    </submittedName>
</protein>
<dbReference type="STRING" id="1650663.GCA_001486665_02832"/>
<accession>A0A4R1QQA1</accession>
<gene>
    <name evidence="2" type="ORF">EDD77_1392</name>
</gene>